<keyword evidence="2" id="KW-1185">Reference proteome</keyword>
<dbReference type="Proteomes" id="UP001289645">
    <property type="component" value="Unassembled WGS sequence"/>
</dbReference>
<organism evidence="1 2">
    <name type="scientific">Mycolicibacterium parafortuitum</name>
    <name type="common">Mycobacterium parafortuitum</name>
    <dbReference type="NCBI Taxonomy" id="39692"/>
    <lineage>
        <taxon>Bacteria</taxon>
        <taxon>Bacillati</taxon>
        <taxon>Actinomycetota</taxon>
        <taxon>Actinomycetes</taxon>
        <taxon>Mycobacteriales</taxon>
        <taxon>Mycobacteriaceae</taxon>
        <taxon>Mycolicibacterium</taxon>
    </lineage>
</organism>
<evidence type="ECO:0000313" key="1">
    <source>
        <dbReference type="EMBL" id="MDZ5083855.1"/>
    </source>
</evidence>
<protein>
    <submittedName>
        <fullName evidence="1">Tautomerase family protein</fullName>
    </submittedName>
</protein>
<accession>A0ACC6MA99</accession>
<dbReference type="EMBL" id="JAOXLN010000001">
    <property type="protein sequence ID" value="MDZ5083855.1"/>
    <property type="molecule type" value="Genomic_DNA"/>
</dbReference>
<sequence length="191" mass="20839">MPFVTVHMWDGRTDEQKRRLARAITDAMVEHAGASPDHLHVAISEYPPQDWARAGVLGSDIERHGVLGSEKPPLIYGLGHLLLQTTDLAAAENFYIDFLGLTVRKREDFRDGRPLVVTHQGLGLTTGRPDGGNPVEHVAFRARNLPAIARRAEERGITIVSGPEPSGYGLSLYMLDPDGNKVEMIGDAPGT</sequence>
<comment type="caution">
    <text evidence="1">The sequence shown here is derived from an EMBL/GenBank/DDBJ whole genome shotgun (WGS) entry which is preliminary data.</text>
</comment>
<proteinExistence type="predicted"/>
<gene>
    <name evidence="1" type="ORF">OHX15_00485</name>
</gene>
<name>A0ACC6MA99_MYCPF</name>
<evidence type="ECO:0000313" key="2">
    <source>
        <dbReference type="Proteomes" id="UP001289645"/>
    </source>
</evidence>
<reference evidence="1 2" key="1">
    <citation type="journal article" date="2021" name="Chemosphere">
        <title>Bioballs carrying a syntrophic Rhodococcus and Mycolicibacterium consortium for simultaneous sorption and biodegradation of fuel oil in contaminated freshwater.</title>
        <authorList>
            <person name="Naloka K."/>
            <person name="Polrit D."/>
            <person name="Muangchinda C."/>
            <person name="Thoetkiattikul H."/>
            <person name="Pinyakong O."/>
        </authorList>
    </citation>
    <scope>NUCLEOTIDE SEQUENCE [LARGE SCALE GENOMIC DNA]</scope>
    <source>
        <strain evidence="1 2">J101</strain>
    </source>
</reference>